<dbReference type="WBParaSite" id="MCU_012208-RA">
    <property type="protein sequence ID" value="MCU_012208-RA"/>
    <property type="gene ID" value="MCU_012208"/>
</dbReference>
<keyword evidence="1" id="KW-0472">Membrane</keyword>
<evidence type="ECO:0000256" key="1">
    <source>
        <dbReference type="SAM" id="Phobius"/>
    </source>
</evidence>
<name>A0A5K3G260_MESCO</name>
<feature type="transmembrane region" description="Helical" evidence="1">
    <location>
        <begin position="151"/>
        <end position="171"/>
    </location>
</feature>
<accession>A0A5K3G260</accession>
<sequence length="172" mass="18257">MADIPTEEKRTQIVEFLTSLRESVDPPASNMMILATSNAVSCAQTECTRQGDASESYLTLCLFKLNGGNADERPYEQGKSCSECPDGFACRRKQCSDDPSPVTHSPSPTTFISTIWSQATNTHLPMTDISTKSSVPAAVSSTNSPAPSTSIATGVFPVMIVAMIASGLCLIV</sequence>
<evidence type="ECO:0000313" key="2">
    <source>
        <dbReference type="WBParaSite" id="MCU_012208-RA"/>
    </source>
</evidence>
<reference evidence="2" key="1">
    <citation type="submission" date="2019-11" db="UniProtKB">
        <authorList>
            <consortium name="WormBaseParasite"/>
        </authorList>
    </citation>
    <scope>IDENTIFICATION</scope>
</reference>
<dbReference type="AlphaFoldDB" id="A0A5K3G260"/>
<dbReference type="Gene3D" id="3.40.33.10">
    <property type="entry name" value="CAP"/>
    <property type="match status" value="1"/>
</dbReference>
<proteinExistence type="predicted"/>
<protein>
    <submittedName>
        <fullName evidence="2">SCP domain-containing protein</fullName>
    </submittedName>
</protein>
<keyword evidence="1" id="KW-1133">Transmembrane helix</keyword>
<dbReference type="InterPro" id="IPR035940">
    <property type="entry name" value="CAP_sf"/>
</dbReference>
<keyword evidence="1" id="KW-0812">Transmembrane</keyword>
<organism evidence="2">
    <name type="scientific">Mesocestoides corti</name>
    <name type="common">Flatworm</name>
    <dbReference type="NCBI Taxonomy" id="53468"/>
    <lineage>
        <taxon>Eukaryota</taxon>
        <taxon>Metazoa</taxon>
        <taxon>Spiralia</taxon>
        <taxon>Lophotrochozoa</taxon>
        <taxon>Platyhelminthes</taxon>
        <taxon>Cestoda</taxon>
        <taxon>Eucestoda</taxon>
        <taxon>Cyclophyllidea</taxon>
        <taxon>Mesocestoididae</taxon>
        <taxon>Mesocestoides</taxon>
    </lineage>
</organism>